<keyword evidence="5" id="KW-0804">Transcription</keyword>
<evidence type="ECO:0000256" key="8">
    <source>
        <dbReference type="SAM" id="MobiDB-lite"/>
    </source>
</evidence>
<dbReference type="PRINTS" id="PR00367">
    <property type="entry name" value="ETHRSPELEMNT"/>
</dbReference>
<keyword evidence="6" id="KW-0539">Nucleus</keyword>
<dbReference type="GO" id="GO:0005634">
    <property type="term" value="C:nucleus"/>
    <property type="evidence" value="ECO:0007669"/>
    <property type="project" value="UniProtKB-SubCell"/>
</dbReference>
<keyword evidence="2" id="KW-0805">Transcription regulation</keyword>
<keyword evidence="11" id="KW-1185">Reference proteome</keyword>
<reference evidence="10" key="1">
    <citation type="submission" date="2021-08" db="EMBL/GenBank/DDBJ databases">
        <title>WGS assembly of Ceratopteris richardii.</title>
        <authorList>
            <person name="Marchant D.B."/>
            <person name="Chen G."/>
            <person name="Jenkins J."/>
            <person name="Shu S."/>
            <person name="Leebens-Mack J."/>
            <person name="Grimwood J."/>
            <person name="Schmutz J."/>
            <person name="Soltis P."/>
            <person name="Soltis D."/>
            <person name="Chen Z.-H."/>
        </authorList>
    </citation>
    <scope>NUCLEOTIDE SEQUENCE</scope>
    <source>
        <strain evidence="10">Whitten #5841</strain>
        <tissue evidence="10">Leaf</tissue>
    </source>
</reference>
<dbReference type="Gene3D" id="3.30.730.10">
    <property type="entry name" value="AP2/ERF domain"/>
    <property type="match status" value="1"/>
</dbReference>
<evidence type="ECO:0000256" key="2">
    <source>
        <dbReference type="ARBA" id="ARBA00023015"/>
    </source>
</evidence>
<name>A0A8T2R335_CERRI</name>
<dbReference type="InterPro" id="IPR016177">
    <property type="entry name" value="DNA-bd_dom_sf"/>
</dbReference>
<feature type="compositionally biased region" description="Polar residues" evidence="8">
    <location>
        <begin position="1"/>
        <end position="10"/>
    </location>
</feature>
<feature type="domain" description="AP2/ERF" evidence="9">
    <location>
        <begin position="24"/>
        <end position="82"/>
    </location>
</feature>
<dbReference type="Proteomes" id="UP000825935">
    <property type="component" value="Chromosome 30"/>
</dbReference>
<evidence type="ECO:0000256" key="5">
    <source>
        <dbReference type="ARBA" id="ARBA00023163"/>
    </source>
</evidence>
<evidence type="ECO:0000313" key="10">
    <source>
        <dbReference type="EMBL" id="KAH7290390.1"/>
    </source>
</evidence>
<evidence type="ECO:0000313" key="11">
    <source>
        <dbReference type="Proteomes" id="UP000825935"/>
    </source>
</evidence>
<dbReference type="PANTHER" id="PTHR31985:SF312">
    <property type="entry name" value="AP2_ERF DOMAIN-CONTAINING PROTEIN"/>
    <property type="match status" value="1"/>
</dbReference>
<evidence type="ECO:0000256" key="7">
    <source>
        <dbReference type="ARBA" id="ARBA00024343"/>
    </source>
</evidence>
<accession>A0A8T2R335</accession>
<protein>
    <recommendedName>
        <fullName evidence="9">AP2/ERF domain-containing protein</fullName>
    </recommendedName>
</protein>
<dbReference type="GO" id="GO:0003677">
    <property type="term" value="F:DNA binding"/>
    <property type="evidence" value="ECO:0007669"/>
    <property type="project" value="UniProtKB-KW"/>
</dbReference>
<evidence type="ECO:0000256" key="6">
    <source>
        <dbReference type="ARBA" id="ARBA00023242"/>
    </source>
</evidence>
<gene>
    <name evidence="10" type="ORF">KP509_30G046500</name>
</gene>
<dbReference type="InterPro" id="IPR036955">
    <property type="entry name" value="AP2/ERF_dom_sf"/>
</dbReference>
<comment type="subcellular location">
    <subcellularLocation>
        <location evidence="1">Nucleus</location>
    </subcellularLocation>
</comment>
<dbReference type="PANTHER" id="PTHR31985">
    <property type="entry name" value="ETHYLENE-RESPONSIVE TRANSCRIPTION FACTOR ERF042-RELATED"/>
    <property type="match status" value="1"/>
</dbReference>
<comment type="similarity">
    <text evidence="7">Belongs to the AP2/ERF transcription factor family. ERF subfamily.</text>
</comment>
<dbReference type="OrthoDB" id="1849108at2759"/>
<keyword evidence="3" id="KW-0238">DNA-binding</keyword>
<feature type="region of interest" description="Disordered" evidence="8">
    <location>
        <begin position="115"/>
        <end position="139"/>
    </location>
</feature>
<evidence type="ECO:0000256" key="3">
    <source>
        <dbReference type="ARBA" id="ARBA00023125"/>
    </source>
</evidence>
<dbReference type="PROSITE" id="PS51032">
    <property type="entry name" value="AP2_ERF"/>
    <property type="match status" value="1"/>
</dbReference>
<evidence type="ECO:0000259" key="9">
    <source>
        <dbReference type="PROSITE" id="PS51032"/>
    </source>
</evidence>
<organism evidence="10 11">
    <name type="scientific">Ceratopteris richardii</name>
    <name type="common">Triangle waterfern</name>
    <dbReference type="NCBI Taxonomy" id="49495"/>
    <lineage>
        <taxon>Eukaryota</taxon>
        <taxon>Viridiplantae</taxon>
        <taxon>Streptophyta</taxon>
        <taxon>Embryophyta</taxon>
        <taxon>Tracheophyta</taxon>
        <taxon>Polypodiopsida</taxon>
        <taxon>Polypodiidae</taxon>
        <taxon>Polypodiales</taxon>
        <taxon>Pteridineae</taxon>
        <taxon>Pteridaceae</taxon>
        <taxon>Parkerioideae</taxon>
        <taxon>Ceratopteris</taxon>
    </lineage>
</organism>
<dbReference type="CDD" id="cd00018">
    <property type="entry name" value="AP2"/>
    <property type="match status" value="1"/>
</dbReference>
<dbReference type="Pfam" id="PF00847">
    <property type="entry name" value="AP2"/>
    <property type="match status" value="1"/>
</dbReference>
<dbReference type="OMA" id="SEYCPPC"/>
<sequence length="192" mass="20586">MTSSATSSTAHVGRRDPSRKRLPRFSGVRRRSWGSWVAEIRVPNSPDRLWLGSYPSIDEAARAYDVANLCFRGPSAGPLNLPDLLVPAEVSSSLSLPAIRELAAQEAARICSPGRTSVAANSQDSDALLPPSNSNQQPSEYCPPCQFDLLPAARHPGCLPAQAMGFPSTIALQMSIQCRTLVRRLCSTSGSP</sequence>
<feature type="region of interest" description="Disordered" evidence="8">
    <location>
        <begin position="1"/>
        <end position="24"/>
    </location>
</feature>
<evidence type="ECO:0000256" key="4">
    <source>
        <dbReference type="ARBA" id="ARBA00023159"/>
    </source>
</evidence>
<dbReference type="InterPro" id="IPR051032">
    <property type="entry name" value="AP2/ERF_TF_ERF_subfamily"/>
</dbReference>
<dbReference type="SUPFAM" id="SSF54171">
    <property type="entry name" value="DNA-binding domain"/>
    <property type="match status" value="1"/>
</dbReference>
<evidence type="ECO:0000256" key="1">
    <source>
        <dbReference type="ARBA" id="ARBA00004123"/>
    </source>
</evidence>
<dbReference type="InterPro" id="IPR001471">
    <property type="entry name" value="AP2/ERF_dom"/>
</dbReference>
<proteinExistence type="inferred from homology"/>
<comment type="caution">
    <text evidence="10">The sequence shown here is derived from an EMBL/GenBank/DDBJ whole genome shotgun (WGS) entry which is preliminary data.</text>
</comment>
<dbReference type="EMBL" id="CM035435">
    <property type="protein sequence ID" value="KAH7290390.1"/>
    <property type="molecule type" value="Genomic_DNA"/>
</dbReference>
<dbReference type="AlphaFoldDB" id="A0A8T2R335"/>
<keyword evidence="4" id="KW-0010">Activator</keyword>
<dbReference type="GO" id="GO:0003700">
    <property type="term" value="F:DNA-binding transcription factor activity"/>
    <property type="evidence" value="ECO:0007669"/>
    <property type="project" value="InterPro"/>
</dbReference>
<dbReference type="SMART" id="SM00380">
    <property type="entry name" value="AP2"/>
    <property type="match status" value="1"/>
</dbReference>